<protein>
    <submittedName>
        <fullName evidence="1">Uncharacterized protein</fullName>
    </submittedName>
</protein>
<gene>
    <name evidence="1" type="ORF">ACFSYJ_41245</name>
</gene>
<dbReference type="RefSeq" id="WP_345398966.1">
    <property type="nucleotide sequence ID" value="NZ_BAABHG010000010.1"/>
</dbReference>
<comment type="caution">
    <text evidence="1">The sequence shown here is derived from an EMBL/GenBank/DDBJ whole genome shotgun (WGS) entry which is preliminary data.</text>
</comment>
<sequence>MTIFTTIGAFAGLFLLVLMAVTPAVVDLAQRFPVRHRRPAVTKAARPAAATRGTVRAAA</sequence>
<reference evidence="2" key="1">
    <citation type="journal article" date="2019" name="Int. J. Syst. Evol. Microbiol.">
        <title>The Global Catalogue of Microorganisms (GCM) 10K type strain sequencing project: providing services to taxonomists for standard genome sequencing and annotation.</title>
        <authorList>
            <consortium name="The Broad Institute Genomics Platform"/>
            <consortium name="The Broad Institute Genome Sequencing Center for Infectious Disease"/>
            <person name="Wu L."/>
            <person name="Ma J."/>
        </authorList>
    </citation>
    <scope>NUCLEOTIDE SEQUENCE [LARGE SCALE GENOMIC DNA]</scope>
    <source>
        <strain evidence="2">CGMCC 4.7643</strain>
    </source>
</reference>
<name>A0ABW5GW15_9PSEU</name>
<evidence type="ECO:0000313" key="1">
    <source>
        <dbReference type="EMBL" id="MFD2465102.1"/>
    </source>
</evidence>
<dbReference type="Proteomes" id="UP001597419">
    <property type="component" value="Unassembled WGS sequence"/>
</dbReference>
<organism evidence="1 2">
    <name type="scientific">Amycolatopsis samaneae</name>
    <dbReference type="NCBI Taxonomy" id="664691"/>
    <lineage>
        <taxon>Bacteria</taxon>
        <taxon>Bacillati</taxon>
        <taxon>Actinomycetota</taxon>
        <taxon>Actinomycetes</taxon>
        <taxon>Pseudonocardiales</taxon>
        <taxon>Pseudonocardiaceae</taxon>
        <taxon>Amycolatopsis</taxon>
    </lineage>
</organism>
<keyword evidence="2" id="KW-1185">Reference proteome</keyword>
<evidence type="ECO:0000313" key="2">
    <source>
        <dbReference type="Proteomes" id="UP001597419"/>
    </source>
</evidence>
<dbReference type="EMBL" id="JBHUKU010000028">
    <property type="protein sequence ID" value="MFD2465102.1"/>
    <property type="molecule type" value="Genomic_DNA"/>
</dbReference>
<accession>A0ABW5GW15</accession>
<proteinExistence type="predicted"/>